<reference evidence="4" key="1">
    <citation type="journal article" date="2022" name="Int. J. Syst. Evol. Microbiol.">
        <title>Anaeromyxobacter oryzae sp. nov., Anaeromyxobacter diazotrophicus sp. nov. and Anaeromyxobacter paludicola sp. nov., isolated from paddy soils.</title>
        <authorList>
            <person name="Itoh H."/>
            <person name="Xu Z."/>
            <person name="Mise K."/>
            <person name="Masuda Y."/>
            <person name="Ushijima N."/>
            <person name="Hayakawa C."/>
            <person name="Shiratori Y."/>
            <person name="Senoo K."/>
        </authorList>
    </citation>
    <scope>NUCLEOTIDE SEQUENCE [LARGE SCALE GENOMIC DNA]</scope>
    <source>
        <strain evidence="4">Red232</strain>
    </source>
</reference>
<feature type="signal peptide" evidence="1">
    <location>
        <begin position="1"/>
        <end position="19"/>
    </location>
</feature>
<dbReference type="RefSeq" id="WP_248356709.1">
    <property type="nucleotide sequence ID" value="NZ_AP025591.1"/>
</dbReference>
<dbReference type="InterPro" id="IPR002372">
    <property type="entry name" value="PQQ_rpt_dom"/>
</dbReference>
<evidence type="ECO:0000256" key="1">
    <source>
        <dbReference type="SAM" id="SignalP"/>
    </source>
</evidence>
<dbReference type="SUPFAM" id="SSF50998">
    <property type="entry name" value="Quinoprotein alcohol dehydrogenase-like"/>
    <property type="match status" value="1"/>
</dbReference>
<dbReference type="InterPro" id="IPR011047">
    <property type="entry name" value="Quinoprotein_ADH-like_sf"/>
</dbReference>
<dbReference type="Pfam" id="PF13360">
    <property type="entry name" value="PQQ_2"/>
    <property type="match status" value="3"/>
</dbReference>
<dbReference type="SMART" id="SM00564">
    <property type="entry name" value="PQQ"/>
    <property type="match status" value="6"/>
</dbReference>
<dbReference type="Gene3D" id="2.40.10.480">
    <property type="match status" value="1"/>
</dbReference>
<dbReference type="GO" id="GO:0004674">
    <property type="term" value="F:protein serine/threonine kinase activity"/>
    <property type="evidence" value="ECO:0007669"/>
    <property type="project" value="UniProtKB-KW"/>
</dbReference>
<dbReference type="PANTHER" id="PTHR34512:SF30">
    <property type="entry name" value="OUTER MEMBRANE PROTEIN ASSEMBLY FACTOR BAMB"/>
    <property type="match status" value="1"/>
</dbReference>
<organism evidence="3 4">
    <name type="scientific">Anaeromyxobacter oryzae</name>
    <dbReference type="NCBI Taxonomy" id="2918170"/>
    <lineage>
        <taxon>Bacteria</taxon>
        <taxon>Pseudomonadati</taxon>
        <taxon>Myxococcota</taxon>
        <taxon>Myxococcia</taxon>
        <taxon>Myxococcales</taxon>
        <taxon>Cystobacterineae</taxon>
        <taxon>Anaeromyxobacteraceae</taxon>
        <taxon>Anaeromyxobacter</taxon>
    </lineage>
</organism>
<protein>
    <submittedName>
        <fullName evidence="3">Serine/threonine protein kinase</fullName>
    </submittedName>
</protein>
<dbReference type="InterPro" id="IPR015943">
    <property type="entry name" value="WD40/YVTN_repeat-like_dom_sf"/>
</dbReference>
<feature type="chain" id="PRO_5046572486" evidence="1">
    <location>
        <begin position="20"/>
        <end position="363"/>
    </location>
</feature>
<keyword evidence="4" id="KW-1185">Reference proteome</keyword>
<keyword evidence="3" id="KW-0723">Serine/threonine-protein kinase</keyword>
<keyword evidence="1" id="KW-0732">Signal</keyword>
<keyword evidence="3" id="KW-0808">Transferase</keyword>
<sequence length="363" mass="37516">MTGAALALALAAAPTGLSARLPPAPLALYSVAWERPIAPIQPLEAAPLEAGGAVVDPATGIVVFGTRDGWLHALRKDGTVAWELRGNGAFNGPPAIEGDTVYAGASDGRLYAIAIATGKERWRYEAKEELATRPAIVEGTVFVMSLQDTLFAVDARTGAWKWHHRREPRAGFSIRGAAGAAVRAGVAYAGYSDGWVAAVDASNGRVIWEKPVAPQGDYLDVDGLQVEDGRVFVAAYSGAVLALDAKTGDTVWTFRTPGAARVAVRGGLVVAVTVSSVVGLARDNGARLWATPLHGAPTAPPLFAGSWIVVPAGTGGLRFLEPASGRTLRVFDPGSGVSSAPGVLGSRMYVLSNAGGLFALDLS</sequence>
<gene>
    <name evidence="3" type="ORF">AMOR_55130</name>
</gene>
<dbReference type="EMBL" id="AP025591">
    <property type="protein sequence ID" value="BDG06517.1"/>
    <property type="molecule type" value="Genomic_DNA"/>
</dbReference>
<feature type="domain" description="Pyrrolo-quinoline quinone repeat" evidence="2">
    <location>
        <begin position="223"/>
        <end position="274"/>
    </location>
</feature>
<proteinExistence type="predicted"/>
<dbReference type="InterPro" id="IPR018391">
    <property type="entry name" value="PQQ_b-propeller_rpt"/>
</dbReference>
<dbReference type="Proteomes" id="UP001162891">
    <property type="component" value="Chromosome"/>
</dbReference>
<keyword evidence="3" id="KW-0418">Kinase</keyword>
<feature type="domain" description="Pyrrolo-quinoline quinone repeat" evidence="2">
    <location>
        <begin position="276"/>
        <end position="361"/>
    </location>
</feature>
<feature type="domain" description="Pyrrolo-quinoline quinone repeat" evidence="2">
    <location>
        <begin position="67"/>
        <end position="213"/>
    </location>
</feature>
<evidence type="ECO:0000313" key="3">
    <source>
        <dbReference type="EMBL" id="BDG06517.1"/>
    </source>
</evidence>
<dbReference type="PANTHER" id="PTHR34512">
    <property type="entry name" value="CELL SURFACE PROTEIN"/>
    <property type="match status" value="1"/>
</dbReference>
<dbReference type="Gene3D" id="2.130.10.10">
    <property type="entry name" value="YVTN repeat-like/Quinoprotein amine dehydrogenase"/>
    <property type="match status" value="2"/>
</dbReference>
<accession>A0ABN6N3D2</accession>
<evidence type="ECO:0000259" key="2">
    <source>
        <dbReference type="Pfam" id="PF13360"/>
    </source>
</evidence>
<name>A0ABN6N3D2_9BACT</name>
<evidence type="ECO:0000313" key="4">
    <source>
        <dbReference type="Proteomes" id="UP001162891"/>
    </source>
</evidence>